<organism evidence="6 7">
    <name type="scientific">Chrysophaeum taylorii</name>
    <dbReference type="NCBI Taxonomy" id="2483200"/>
    <lineage>
        <taxon>Eukaryota</taxon>
        <taxon>Sar</taxon>
        <taxon>Stramenopiles</taxon>
        <taxon>Ochrophyta</taxon>
        <taxon>Pelagophyceae</taxon>
        <taxon>Pelagomonadales</taxon>
        <taxon>Pelagomonadaceae</taxon>
        <taxon>Chrysophaeum</taxon>
    </lineage>
</organism>
<sequence>MARRGVIEDLQALRRFGAVNFVESSFGGDGRAKGVCRPALSKADLDARLWFAERCADAGLTPRIDRFGTVLAGKGGLLCGSHSDSQAQGGWLDGALGCAYALEVAREVPGVSAVNFQDEEGRFGTLTGSRTFCGEDLDFDAMSLSPEWAAPKQTLGEALEAARPTLETSNYFFDGFLRIEEHHRGFFEAHIEQGRRLERAGLECAGVSSIVGLRQLRITAFGEQNHAGTTLTVDRRDAGRALLRLCAEADEAFGHLAGWAQDLVWTFGIVDLKPGAASIIPSLAEAVLQIRDPDDDVLGAAEDTVRELAKRAAVDVRVSHDRPPLLPTPMDEAMLGHLREAGVETEMRSGAIHDAASLARAGVPAAMLFVPSIGGVSHAHHEDTRDADILKGAQVYVEAARRMTSSSPR</sequence>
<keyword evidence="3" id="KW-0479">Metal-binding</keyword>
<evidence type="ECO:0000256" key="1">
    <source>
        <dbReference type="ARBA" id="ARBA00001936"/>
    </source>
</evidence>
<reference evidence="6" key="1">
    <citation type="submission" date="2023-01" db="EMBL/GenBank/DDBJ databases">
        <title>Metagenome sequencing of chrysophaentin producing Chrysophaeum taylorii.</title>
        <authorList>
            <person name="Davison J."/>
            <person name="Bewley C."/>
        </authorList>
    </citation>
    <scope>NUCLEOTIDE SEQUENCE</scope>
    <source>
        <strain evidence="6">NIES-1699</strain>
    </source>
</reference>
<dbReference type="AlphaFoldDB" id="A0AAD7XM74"/>
<keyword evidence="5" id="KW-0464">Manganese</keyword>
<dbReference type="InterPro" id="IPR010158">
    <property type="entry name" value="Amidase_Cbmase"/>
</dbReference>
<dbReference type="InterPro" id="IPR002933">
    <property type="entry name" value="Peptidase_M20"/>
</dbReference>
<dbReference type="Gene3D" id="3.30.70.360">
    <property type="match status" value="1"/>
</dbReference>
<evidence type="ECO:0000256" key="2">
    <source>
        <dbReference type="ARBA" id="ARBA00011738"/>
    </source>
</evidence>
<dbReference type="SUPFAM" id="SSF55031">
    <property type="entry name" value="Bacterial exopeptidase dimerisation domain"/>
    <property type="match status" value="1"/>
</dbReference>
<proteinExistence type="predicted"/>
<evidence type="ECO:0000256" key="3">
    <source>
        <dbReference type="ARBA" id="ARBA00022723"/>
    </source>
</evidence>
<dbReference type="Pfam" id="PF01546">
    <property type="entry name" value="Peptidase_M20"/>
    <property type="match status" value="1"/>
</dbReference>
<evidence type="ECO:0000256" key="5">
    <source>
        <dbReference type="ARBA" id="ARBA00023211"/>
    </source>
</evidence>
<evidence type="ECO:0008006" key="8">
    <source>
        <dbReference type="Google" id="ProtNLM"/>
    </source>
</evidence>
<evidence type="ECO:0000313" key="7">
    <source>
        <dbReference type="Proteomes" id="UP001230188"/>
    </source>
</evidence>
<gene>
    <name evidence="6" type="ORF">CTAYLR_000088</name>
</gene>
<dbReference type="PANTHER" id="PTHR32494">
    <property type="entry name" value="ALLANTOATE DEIMINASE-RELATED"/>
    <property type="match status" value="1"/>
</dbReference>
<name>A0AAD7XM74_9STRA</name>
<dbReference type="Proteomes" id="UP001230188">
    <property type="component" value="Unassembled WGS sequence"/>
</dbReference>
<dbReference type="SUPFAM" id="SSF53187">
    <property type="entry name" value="Zn-dependent exopeptidases"/>
    <property type="match status" value="1"/>
</dbReference>
<evidence type="ECO:0000313" key="6">
    <source>
        <dbReference type="EMBL" id="KAJ8605619.1"/>
    </source>
</evidence>
<keyword evidence="4" id="KW-0378">Hydrolase</keyword>
<dbReference type="PANTHER" id="PTHR32494:SF19">
    <property type="entry name" value="ALLANTOATE DEIMINASE-RELATED"/>
    <property type="match status" value="1"/>
</dbReference>
<dbReference type="PIRSF" id="PIRSF001235">
    <property type="entry name" value="Amidase_carbamoylase"/>
    <property type="match status" value="1"/>
</dbReference>
<dbReference type="Gene3D" id="3.40.630.10">
    <property type="entry name" value="Zn peptidases"/>
    <property type="match status" value="1"/>
</dbReference>
<dbReference type="InterPro" id="IPR036264">
    <property type="entry name" value="Bact_exopeptidase_dim_dom"/>
</dbReference>
<keyword evidence="7" id="KW-1185">Reference proteome</keyword>
<evidence type="ECO:0000256" key="4">
    <source>
        <dbReference type="ARBA" id="ARBA00022801"/>
    </source>
</evidence>
<dbReference type="GO" id="GO:0046872">
    <property type="term" value="F:metal ion binding"/>
    <property type="evidence" value="ECO:0007669"/>
    <property type="project" value="UniProtKB-KW"/>
</dbReference>
<dbReference type="GO" id="GO:0016813">
    <property type="term" value="F:hydrolase activity, acting on carbon-nitrogen (but not peptide) bonds, in linear amidines"/>
    <property type="evidence" value="ECO:0007669"/>
    <property type="project" value="InterPro"/>
</dbReference>
<comment type="caution">
    <text evidence="6">The sequence shown here is derived from an EMBL/GenBank/DDBJ whole genome shotgun (WGS) entry which is preliminary data.</text>
</comment>
<dbReference type="EMBL" id="JAQMWT010000314">
    <property type="protein sequence ID" value="KAJ8605619.1"/>
    <property type="molecule type" value="Genomic_DNA"/>
</dbReference>
<accession>A0AAD7XM74</accession>
<protein>
    <recommendedName>
        <fullName evidence="8">Zn-dependent hydrolase</fullName>
    </recommendedName>
</protein>
<comment type="subunit">
    <text evidence="2">Homodimer.</text>
</comment>
<comment type="cofactor">
    <cofactor evidence="1">
        <name>Mn(2+)</name>
        <dbReference type="ChEBI" id="CHEBI:29035"/>
    </cofactor>
</comment>